<evidence type="ECO:0000313" key="3">
    <source>
        <dbReference type="EMBL" id="AWD92311.1"/>
    </source>
</evidence>
<dbReference type="GeneID" id="40101540"/>
<dbReference type="SUPFAM" id="SSF64496">
    <property type="entry name" value="DNA-binding domain of intron-encoded endonucleases"/>
    <property type="match status" value="1"/>
</dbReference>
<organism evidence="3 4">
    <name type="scientific">Enterococcus phage LY0322</name>
    <dbReference type="NCBI Taxonomy" id="2172042"/>
    <lineage>
        <taxon>Viruses</taxon>
        <taxon>Duplodnaviria</taxon>
        <taxon>Heunggongvirae</taxon>
        <taxon>Uroviricota</taxon>
        <taxon>Caudoviricetes</taxon>
        <taxon>Efquatrovirus</taxon>
        <taxon>Efquatrovirus LY0322</taxon>
    </lineage>
</organism>
<evidence type="ECO:0000259" key="2">
    <source>
        <dbReference type="Pfam" id="PF22083"/>
    </source>
</evidence>
<keyword evidence="4" id="KW-1185">Reference proteome</keyword>
<dbReference type="InterPro" id="IPR036388">
    <property type="entry name" value="WH-like_DNA-bd_sf"/>
</dbReference>
<protein>
    <submittedName>
        <fullName evidence="3">Uncharacterized protein</fullName>
    </submittedName>
</protein>
<dbReference type="Gene3D" id="1.10.10.10">
    <property type="entry name" value="Winged helix-like DNA-binding domain superfamily/Winged helix DNA-binding domain"/>
    <property type="match status" value="1"/>
</dbReference>
<dbReference type="EMBL" id="MH193369">
    <property type="protein sequence ID" value="AWD92311.1"/>
    <property type="molecule type" value="Genomic_DNA"/>
</dbReference>
<dbReference type="RefSeq" id="YP_009624687.1">
    <property type="nucleotide sequence ID" value="NC_042125.1"/>
</dbReference>
<dbReference type="Pfam" id="PF22083">
    <property type="entry name" value="I-HmuI_NUMOD-like"/>
    <property type="match status" value="1"/>
</dbReference>
<sequence length="87" mass="10114">MIEEWKDIKGYEGLYQVSNLGRVKSKYRKSERILKPVKAIDIANGEWNEYRSIRECARQLSLNHGNISNCLQGRCKQVGGYVFKYAN</sequence>
<dbReference type="SUPFAM" id="SSF54060">
    <property type="entry name" value="His-Me finger endonucleases"/>
    <property type="match status" value="1"/>
</dbReference>
<accession>A0A2S1GSE6</accession>
<dbReference type="InterPro" id="IPR044925">
    <property type="entry name" value="His-Me_finger_sf"/>
</dbReference>
<dbReference type="OrthoDB" id="21336at10239"/>
<feature type="domain" description="DNA endonuclease I-HmuI-like NUMOD-like" evidence="2">
    <location>
        <begin position="38"/>
        <end position="84"/>
    </location>
</feature>
<dbReference type="GO" id="GO:0016788">
    <property type="term" value="F:hydrolase activity, acting on ester bonds"/>
    <property type="evidence" value="ECO:0007669"/>
    <property type="project" value="InterPro"/>
</dbReference>
<feature type="domain" description="NUMOD4" evidence="1">
    <location>
        <begin position="3"/>
        <end position="37"/>
    </location>
</feature>
<evidence type="ECO:0000259" key="1">
    <source>
        <dbReference type="Pfam" id="PF07463"/>
    </source>
</evidence>
<proteinExistence type="predicted"/>
<dbReference type="InterPro" id="IPR003647">
    <property type="entry name" value="Intron_nuc_1_rpt"/>
</dbReference>
<dbReference type="InterPro" id="IPR010902">
    <property type="entry name" value="NUMOD4"/>
</dbReference>
<reference evidence="3 4" key="1">
    <citation type="submission" date="2018-04" db="EMBL/GenBank/DDBJ databases">
        <title>The genome sequence of bacteriophage LY0322 lytic for Enterococcus.</title>
        <authorList>
            <person name="Liu Y."/>
            <person name="Shi H."/>
            <person name="Sun Y."/>
        </authorList>
    </citation>
    <scope>NUCLEOTIDE SEQUENCE [LARGE SCALE GENOMIC DNA]</scope>
</reference>
<dbReference type="KEGG" id="vg:40101540"/>
<dbReference type="SMART" id="SM00497">
    <property type="entry name" value="IENR1"/>
    <property type="match status" value="1"/>
</dbReference>
<evidence type="ECO:0000313" key="4">
    <source>
        <dbReference type="Proteomes" id="UP000247285"/>
    </source>
</evidence>
<dbReference type="Proteomes" id="UP000247285">
    <property type="component" value="Segment"/>
</dbReference>
<dbReference type="InterPro" id="IPR054307">
    <property type="entry name" value="I-HmuI_NUMOD-like"/>
</dbReference>
<name>A0A2S1GSE6_9CAUD</name>
<dbReference type="Pfam" id="PF07463">
    <property type="entry name" value="NUMOD4"/>
    <property type="match status" value="1"/>
</dbReference>